<evidence type="ECO:0000313" key="1">
    <source>
        <dbReference type="EMBL" id="RFU42883.1"/>
    </source>
</evidence>
<dbReference type="EMBL" id="QURH01000086">
    <property type="protein sequence ID" value="RFU42883.1"/>
    <property type="molecule type" value="Genomic_DNA"/>
</dbReference>
<reference evidence="1 2" key="1">
    <citation type="submission" date="2018-08" db="EMBL/GenBank/DDBJ databases">
        <title>Actinomadura jelena sp. nov., a novel Actinomycete isolated from soil in Chad.</title>
        <authorList>
            <person name="Shi L."/>
        </authorList>
    </citation>
    <scope>NUCLEOTIDE SEQUENCE [LARGE SCALE GENOMIC DNA]</scope>
    <source>
        <strain evidence="1 2">NEAU-G17</strain>
    </source>
</reference>
<keyword evidence="2" id="KW-1185">Reference proteome</keyword>
<organism evidence="1 2">
    <name type="scientific">Actinomadura logoneensis</name>
    <dbReference type="NCBI Taxonomy" id="2293572"/>
    <lineage>
        <taxon>Bacteria</taxon>
        <taxon>Bacillati</taxon>
        <taxon>Actinomycetota</taxon>
        <taxon>Actinomycetes</taxon>
        <taxon>Streptosporangiales</taxon>
        <taxon>Thermomonosporaceae</taxon>
        <taxon>Actinomadura</taxon>
    </lineage>
</organism>
<dbReference type="InterPro" id="IPR018561">
    <property type="entry name" value="AosR"/>
</dbReference>
<accession>A0A372JS68</accession>
<dbReference type="RefSeq" id="WP_117356171.1">
    <property type="nucleotide sequence ID" value="NZ_QURH01000086.1"/>
</dbReference>
<dbReference type="Proteomes" id="UP000261811">
    <property type="component" value="Unassembled WGS sequence"/>
</dbReference>
<dbReference type="OrthoDB" id="3268479at2"/>
<name>A0A372JS68_9ACTN</name>
<protein>
    <submittedName>
        <fullName evidence="1">DUF2017 domain-containing protein</fullName>
    </submittedName>
</protein>
<sequence>MKVRKGREGAVRIRFEPEEAALVRTLTEQLLDLLGDPPGADDELAAVGITDRASAPDDPVLARLFPDAYRDDGEAAGEFRRYTEMGLRDGKREAAGIVLATLADAFGGGLPGGGRAEGRSGGRGRSGEVELTTEQAQAWLRSLNDVRLALGTRLDISEEWYEEAERLDPSDPRMPMYAAYDWLTMLQESLVRAVW</sequence>
<evidence type="ECO:0000313" key="2">
    <source>
        <dbReference type="Proteomes" id="UP000261811"/>
    </source>
</evidence>
<dbReference type="AlphaFoldDB" id="A0A372JS68"/>
<comment type="caution">
    <text evidence="1">The sequence shown here is derived from an EMBL/GenBank/DDBJ whole genome shotgun (WGS) entry which is preliminary data.</text>
</comment>
<proteinExistence type="predicted"/>
<gene>
    <name evidence="1" type="ORF">DZF91_04150</name>
</gene>
<dbReference type="Pfam" id="PF09438">
    <property type="entry name" value="DUF2017"/>
    <property type="match status" value="1"/>
</dbReference>